<feature type="compositionally biased region" description="Polar residues" evidence="1">
    <location>
        <begin position="118"/>
        <end position="129"/>
    </location>
</feature>
<feature type="compositionally biased region" description="Basic and acidic residues" evidence="1">
    <location>
        <begin position="31"/>
        <end position="50"/>
    </location>
</feature>
<dbReference type="Proteomes" id="UP001187192">
    <property type="component" value="Unassembled WGS sequence"/>
</dbReference>
<proteinExistence type="predicted"/>
<protein>
    <submittedName>
        <fullName evidence="2">Uncharacterized protein</fullName>
    </submittedName>
</protein>
<evidence type="ECO:0000313" key="3">
    <source>
        <dbReference type="Proteomes" id="UP001187192"/>
    </source>
</evidence>
<organism evidence="2 3">
    <name type="scientific">Ficus carica</name>
    <name type="common">Common fig</name>
    <dbReference type="NCBI Taxonomy" id="3494"/>
    <lineage>
        <taxon>Eukaryota</taxon>
        <taxon>Viridiplantae</taxon>
        <taxon>Streptophyta</taxon>
        <taxon>Embryophyta</taxon>
        <taxon>Tracheophyta</taxon>
        <taxon>Spermatophyta</taxon>
        <taxon>Magnoliopsida</taxon>
        <taxon>eudicotyledons</taxon>
        <taxon>Gunneridae</taxon>
        <taxon>Pentapetalae</taxon>
        <taxon>rosids</taxon>
        <taxon>fabids</taxon>
        <taxon>Rosales</taxon>
        <taxon>Moraceae</taxon>
        <taxon>Ficeae</taxon>
        <taxon>Ficus</taxon>
    </lineage>
</organism>
<name>A0AA88AKK1_FICCA</name>
<evidence type="ECO:0000256" key="1">
    <source>
        <dbReference type="SAM" id="MobiDB-lite"/>
    </source>
</evidence>
<sequence>MDTNPHPRRWPNPTTTTGDPTTVAVTVAGENPHRRESHAQTSMRNRDGGRGKNRGGHVNDAILSSVHYRDLPPEPSILHRHCESHGPPNCPPLWVVAVATQAVDCPPPVEPSRPPSQGHRSSPPSSKDR</sequence>
<feature type="compositionally biased region" description="Low complexity" evidence="1">
    <location>
        <begin position="13"/>
        <end position="29"/>
    </location>
</feature>
<keyword evidence="3" id="KW-1185">Reference proteome</keyword>
<feature type="compositionally biased region" description="Pro residues" evidence="1">
    <location>
        <begin position="105"/>
        <end position="114"/>
    </location>
</feature>
<feature type="region of interest" description="Disordered" evidence="1">
    <location>
        <begin position="104"/>
        <end position="129"/>
    </location>
</feature>
<feature type="region of interest" description="Disordered" evidence="1">
    <location>
        <begin position="1"/>
        <end position="58"/>
    </location>
</feature>
<gene>
    <name evidence="2" type="ORF">TIFTF001_023238</name>
</gene>
<dbReference type="AlphaFoldDB" id="A0AA88AKK1"/>
<reference evidence="2" key="1">
    <citation type="submission" date="2023-07" db="EMBL/GenBank/DDBJ databases">
        <title>draft genome sequence of fig (Ficus carica).</title>
        <authorList>
            <person name="Takahashi T."/>
            <person name="Nishimura K."/>
        </authorList>
    </citation>
    <scope>NUCLEOTIDE SEQUENCE</scope>
</reference>
<accession>A0AA88AKK1</accession>
<evidence type="ECO:0000313" key="2">
    <source>
        <dbReference type="EMBL" id="GMN54110.1"/>
    </source>
</evidence>
<comment type="caution">
    <text evidence="2">The sequence shown here is derived from an EMBL/GenBank/DDBJ whole genome shotgun (WGS) entry which is preliminary data.</text>
</comment>
<dbReference type="EMBL" id="BTGU01000049">
    <property type="protein sequence ID" value="GMN54110.1"/>
    <property type="molecule type" value="Genomic_DNA"/>
</dbReference>